<feature type="binding site" evidence="10">
    <location>
        <position position="176"/>
    </location>
    <ligand>
        <name>Mn(2+)</name>
        <dbReference type="ChEBI" id="CHEBI:29035"/>
        <label>1</label>
    </ligand>
</feature>
<evidence type="ECO:0000256" key="8">
    <source>
        <dbReference type="PIRSR" id="PIRSR601233-1"/>
    </source>
</evidence>
<evidence type="ECO:0000256" key="3">
    <source>
        <dbReference type="ARBA" id="ARBA00022741"/>
    </source>
</evidence>
<dbReference type="PANTHER" id="PTHR11118">
    <property type="entry name" value="RNA-SPLICING LIGASE RTCB HOMOLOG"/>
    <property type="match status" value="1"/>
</dbReference>
<dbReference type="Pfam" id="PF01139">
    <property type="entry name" value="RtcB"/>
    <property type="match status" value="2"/>
</dbReference>
<feature type="binding site" evidence="9">
    <location>
        <begin position="175"/>
        <end position="179"/>
    </location>
    <ligand>
        <name>GMP</name>
        <dbReference type="ChEBI" id="CHEBI:58115"/>
    </ligand>
</feature>
<sequence>MKAPADSVVLPAHARVIARDDVWLEGNAVQQFARVAALPGCVRAVGMPDLHAGRGIPVGAAFAFADRVVPQLIGGDAGCGVRLVATSIGRMAPDVLERRAREAMEDDPLAGCDPAEVFDRVWRLGARGFAELDGAPEALARLAAAEPEDGLRPSGDPAPYSAGYEGALGSVGGGNHFVEIARAGALRDPASAAAVGLSAGDLVVLAHSGSRRLGGALGERWGGAVLEGGAAEPYLGELAGACRFAQANRFLLAYRMLRALGATRASKIAGGFDILHNDVAREAVGGEPAWVHRKGAAPARGDDLTIVLGSRGTPSWVMRSRDAEAGLRSVAHGAGRKMGRGEAREKIAARYRRRELARTELGGRVVCDDPALLLEEHPDAYKPIEPVVESLVEAGLATVVAPLVPVLTVKR</sequence>
<feature type="binding site" evidence="9">
    <location>
        <position position="410"/>
    </location>
    <ligand>
        <name>GMP</name>
        <dbReference type="ChEBI" id="CHEBI:58115"/>
    </ligand>
</feature>
<reference evidence="12 13" key="1">
    <citation type="submission" date="2014-02" db="EMBL/GenBank/DDBJ databases">
        <title>The small core and large imbalanced accessory genome model reveals a collaborative survival strategy of Sorangium cellulosum strains in nature.</title>
        <authorList>
            <person name="Han K."/>
            <person name="Peng R."/>
            <person name="Blom J."/>
            <person name="Li Y.-Z."/>
        </authorList>
    </citation>
    <scope>NUCLEOTIDE SEQUENCE [LARGE SCALE GENOMIC DNA]</scope>
    <source>
        <strain evidence="12 13">So0008-312</strain>
    </source>
</reference>
<keyword evidence="6 10" id="KW-0464">Manganese</keyword>
<dbReference type="OrthoDB" id="9802323at2"/>
<accession>A0A150R0H7</accession>
<gene>
    <name evidence="11" type="primary">rtcB</name>
    <name evidence="12" type="ORF">BE15_43640</name>
</gene>
<protein>
    <recommendedName>
        <fullName evidence="11">tRNA-splicing ligase RtcB</fullName>
        <ecNumber evidence="11">6.5.1.-</ecNumber>
    </recommendedName>
</protein>
<name>A0A150R0H7_SORCE</name>
<evidence type="ECO:0000313" key="12">
    <source>
        <dbReference type="EMBL" id="KYF73486.1"/>
    </source>
</evidence>
<evidence type="ECO:0000256" key="4">
    <source>
        <dbReference type="ARBA" id="ARBA00022800"/>
    </source>
</evidence>
<dbReference type="Gene3D" id="3.90.1860.10">
    <property type="entry name" value="tRNA-splicing ligase RtcB"/>
    <property type="match status" value="1"/>
</dbReference>
<evidence type="ECO:0000256" key="5">
    <source>
        <dbReference type="ARBA" id="ARBA00023134"/>
    </source>
</evidence>
<keyword evidence="1 11" id="KW-0436">Ligase</keyword>
<dbReference type="RefSeq" id="WP_061605730.1">
    <property type="nucleotide sequence ID" value="NZ_JEMA01000187.1"/>
</dbReference>
<comment type="subunit">
    <text evidence="11">Monomer.</text>
</comment>
<proteinExistence type="inferred from homology"/>
<evidence type="ECO:0000256" key="2">
    <source>
        <dbReference type="ARBA" id="ARBA00022723"/>
    </source>
</evidence>
<dbReference type="GO" id="GO:0042245">
    <property type="term" value="P:RNA repair"/>
    <property type="evidence" value="ECO:0007669"/>
    <property type="project" value="UniProtKB-KW"/>
</dbReference>
<feature type="binding site" evidence="9">
    <location>
        <begin position="276"/>
        <end position="277"/>
    </location>
    <ligand>
        <name>GMP</name>
        <dbReference type="ChEBI" id="CHEBI:58115"/>
    </ligand>
</feature>
<evidence type="ECO:0000256" key="6">
    <source>
        <dbReference type="ARBA" id="ARBA00023211"/>
    </source>
</evidence>
<keyword evidence="2 10" id="KW-0479">Metal-binding</keyword>
<feature type="binding site" evidence="10">
    <location>
        <position position="76"/>
    </location>
    <ligand>
        <name>Mn(2+)</name>
        <dbReference type="ChEBI" id="CHEBI:29035"/>
        <label>1</label>
    </ligand>
</feature>
<keyword evidence="4" id="KW-0692">RNA repair</keyword>
<keyword evidence="3 9" id="KW-0547">Nucleotide-binding</keyword>
<evidence type="ECO:0000256" key="11">
    <source>
        <dbReference type="RuleBase" id="RU371113"/>
    </source>
</evidence>
<dbReference type="Proteomes" id="UP000075260">
    <property type="component" value="Unassembled WGS sequence"/>
</dbReference>
<comment type="similarity">
    <text evidence="11">Belongs to the RtcB family.</text>
</comment>
<dbReference type="InterPro" id="IPR001233">
    <property type="entry name" value="RtcB"/>
</dbReference>
<feature type="active site" description="GMP-histidine intermediate" evidence="8">
    <location>
        <position position="332"/>
    </location>
</feature>
<dbReference type="GO" id="GO:0005525">
    <property type="term" value="F:GTP binding"/>
    <property type="evidence" value="ECO:0007669"/>
    <property type="project" value="UniProtKB-KW"/>
</dbReference>
<dbReference type="GO" id="GO:0170057">
    <property type="term" value="F:RNA ligase (GTP) activity"/>
    <property type="evidence" value="ECO:0007669"/>
    <property type="project" value="UniProtKB-EC"/>
</dbReference>
<evidence type="ECO:0000256" key="10">
    <source>
        <dbReference type="PIRSR" id="PIRSR601233-3"/>
    </source>
</evidence>
<evidence type="ECO:0000256" key="1">
    <source>
        <dbReference type="ARBA" id="ARBA00022598"/>
    </source>
</evidence>
<feature type="binding site" evidence="10">
    <location>
        <position position="276"/>
    </location>
    <ligand>
        <name>Mn(2+)</name>
        <dbReference type="ChEBI" id="CHEBI:29035"/>
        <label>2</label>
    </ligand>
</feature>
<feature type="binding site" evidence="10">
    <location>
        <position position="207"/>
    </location>
    <ligand>
        <name>Mn(2+)</name>
        <dbReference type="ChEBI" id="CHEBI:29035"/>
        <label>2</label>
    </ligand>
</feature>
<dbReference type="AlphaFoldDB" id="A0A150R0H7"/>
<comment type="catalytic activity">
    <reaction evidence="7">
        <text>a 3'-end 3'-phospho-ribonucleotide-RNA + a 5'-end dephospho-ribonucleoside-RNA + GTP = a ribonucleotidyl-ribonucleotide-RNA + GMP + diphosphate</text>
        <dbReference type="Rhea" id="RHEA:68076"/>
        <dbReference type="Rhea" id="RHEA-COMP:10463"/>
        <dbReference type="Rhea" id="RHEA-COMP:13936"/>
        <dbReference type="Rhea" id="RHEA-COMP:17355"/>
        <dbReference type="ChEBI" id="CHEBI:33019"/>
        <dbReference type="ChEBI" id="CHEBI:37565"/>
        <dbReference type="ChEBI" id="CHEBI:58115"/>
        <dbReference type="ChEBI" id="CHEBI:83062"/>
        <dbReference type="ChEBI" id="CHEBI:138284"/>
        <dbReference type="ChEBI" id="CHEBI:173118"/>
        <dbReference type="EC" id="6.5.1.8"/>
    </reaction>
</comment>
<dbReference type="GO" id="GO:0003972">
    <property type="term" value="F:RNA ligase (ATP) activity"/>
    <property type="evidence" value="ECO:0007669"/>
    <property type="project" value="TreeGrafter"/>
</dbReference>
<dbReference type="EMBL" id="JEMA01000187">
    <property type="protein sequence ID" value="KYF73486.1"/>
    <property type="molecule type" value="Genomic_DNA"/>
</dbReference>
<dbReference type="PANTHER" id="PTHR11118:SF1">
    <property type="entry name" value="RNA-SPLICING LIGASE RTCB HOMOLOG"/>
    <property type="match status" value="1"/>
</dbReference>
<organism evidence="12 13">
    <name type="scientific">Sorangium cellulosum</name>
    <name type="common">Polyangium cellulosum</name>
    <dbReference type="NCBI Taxonomy" id="56"/>
    <lineage>
        <taxon>Bacteria</taxon>
        <taxon>Pseudomonadati</taxon>
        <taxon>Myxococcota</taxon>
        <taxon>Polyangia</taxon>
        <taxon>Polyangiales</taxon>
        <taxon>Polyangiaceae</taxon>
        <taxon>Sorangium</taxon>
    </lineage>
</organism>
<dbReference type="EC" id="6.5.1.-" evidence="11"/>
<dbReference type="GO" id="GO:0006396">
    <property type="term" value="P:RNA processing"/>
    <property type="evidence" value="ECO:0007669"/>
    <property type="project" value="InterPro"/>
</dbReference>
<feature type="binding site" evidence="9">
    <location>
        <position position="315"/>
    </location>
    <ligand>
        <name>GMP</name>
        <dbReference type="ChEBI" id="CHEBI:58115"/>
    </ligand>
</feature>
<evidence type="ECO:0000256" key="9">
    <source>
        <dbReference type="PIRSR" id="PIRSR601233-2"/>
    </source>
</evidence>
<evidence type="ECO:0000313" key="13">
    <source>
        <dbReference type="Proteomes" id="UP000075260"/>
    </source>
</evidence>
<evidence type="ECO:0000256" key="7">
    <source>
        <dbReference type="ARBA" id="ARBA00047746"/>
    </source>
</evidence>
<keyword evidence="5 9" id="KW-0342">GTP-binding</keyword>
<comment type="caution">
    <text evidence="12">The sequence shown here is derived from an EMBL/GenBank/DDBJ whole genome shotgun (WGS) entry which is preliminary data.</text>
</comment>
<dbReference type="InterPro" id="IPR036025">
    <property type="entry name" value="RtcB-like_sf"/>
</dbReference>
<comment type="cofactor">
    <cofactor evidence="10 11">
        <name>Mn(2+)</name>
        <dbReference type="ChEBI" id="CHEBI:29035"/>
    </cofactor>
    <text evidence="10 11">Binds 2 manganese ions per subunit.</text>
</comment>
<dbReference type="SUPFAM" id="SSF103365">
    <property type="entry name" value="Hypothetical protein PH1602"/>
    <property type="match status" value="1"/>
</dbReference>
<feature type="binding site" evidence="9">
    <location>
        <begin position="332"/>
        <end position="335"/>
    </location>
    <ligand>
        <name>GMP</name>
        <dbReference type="ChEBI" id="CHEBI:58115"/>
    </ligand>
</feature>
<dbReference type="GO" id="GO:0046872">
    <property type="term" value="F:metal ion binding"/>
    <property type="evidence" value="ECO:0007669"/>
    <property type="project" value="UniProtKB-UniRule"/>
</dbReference>